<organism evidence="2 3">
    <name type="scientific">Aldrovandia affinis</name>
    <dbReference type="NCBI Taxonomy" id="143900"/>
    <lineage>
        <taxon>Eukaryota</taxon>
        <taxon>Metazoa</taxon>
        <taxon>Chordata</taxon>
        <taxon>Craniata</taxon>
        <taxon>Vertebrata</taxon>
        <taxon>Euteleostomi</taxon>
        <taxon>Actinopterygii</taxon>
        <taxon>Neopterygii</taxon>
        <taxon>Teleostei</taxon>
        <taxon>Notacanthiformes</taxon>
        <taxon>Halosauridae</taxon>
        <taxon>Aldrovandia</taxon>
    </lineage>
</organism>
<keyword evidence="3" id="KW-1185">Reference proteome</keyword>
<protein>
    <submittedName>
        <fullName evidence="2">Uncharacterized protein</fullName>
    </submittedName>
</protein>
<dbReference type="EMBL" id="JAINUG010000129">
    <property type="protein sequence ID" value="KAJ8394164.1"/>
    <property type="molecule type" value="Genomic_DNA"/>
</dbReference>
<evidence type="ECO:0000313" key="3">
    <source>
        <dbReference type="Proteomes" id="UP001221898"/>
    </source>
</evidence>
<dbReference type="Proteomes" id="UP001221898">
    <property type="component" value="Unassembled WGS sequence"/>
</dbReference>
<proteinExistence type="predicted"/>
<name>A0AAD7S197_9TELE</name>
<dbReference type="AlphaFoldDB" id="A0AAD7S197"/>
<evidence type="ECO:0000256" key="1">
    <source>
        <dbReference type="SAM" id="MobiDB-lite"/>
    </source>
</evidence>
<accession>A0AAD7S197</accession>
<feature type="region of interest" description="Disordered" evidence="1">
    <location>
        <begin position="127"/>
        <end position="147"/>
    </location>
</feature>
<sequence>MRVSERVCKREAWSGPTPPGHTDVAVPLPVLPFQRGAWGGGRCFAPLKETLYNADGLRTKPAPPARSSARRAAVAAAASADQIRHVTDRHRLGALRLIAPLKHGRRGPVGLVTAATRGFSRRGQLLGETQDQQLALGGGPSPHGRPR</sequence>
<evidence type="ECO:0000313" key="2">
    <source>
        <dbReference type="EMBL" id="KAJ8394164.1"/>
    </source>
</evidence>
<gene>
    <name evidence="2" type="ORF">AAFF_G00049690</name>
</gene>
<comment type="caution">
    <text evidence="2">The sequence shown here is derived from an EMBL/GenBank/DDBJ whole genome shotgun (WGS) entry which is preliminary data.</text>
</comment>
<reference evidence="2" key="1">
    <citation type="journal article" date="2023" name="Science">
        <title>Genome structures resolve the early diversification of teleost fishes.</title>
        <authorList>
            <person name="Parey E."/>
            <person name="Louis A."/>
            <person name="Montfort J."/>
            <person name="Bouchez O."/>
            <person name="Roques C."/>
            <person name="Iampietro C."/>
            <person name="Lluch J."/>
            <person name="Castinel A."/>
            <person name="Donnadieu C."/>
            <person name="Desvignes T."/>
            <person name="Floi Bucao C."/>
            <person name="Jouanno E."/>
            <person name="Wen M."/>
            <person name="Mejri S."/>
            <person name="Dirks R."/>
            <person name="Jansen H."/>
            <person name="Henkel C."/>
            <person name="Chen W.J."/>
            <person name="Zahm M."/>
            <person name="Cabau C."/>
            <person name="Klopp C."/>
            <person name="Thompson A.W."/>
            <person name="Robinson-Rechavi M."/>
            <person name="Braasch I."/>
            <person name="Lecointre G."/>
            <person name="Bobe J."/>
            <person name="Postlethwait J.H."/>
            <person name="Berthelot C."/>
            <person name="Roest Crollius H."/>
            <person name="Guiguen Y."/>
        </authorList>
    </citation>
    <scope>NUCLEOTIDE SEQUENCE</scope>
    <source>
        <strain evidence="2">NC1722</strain>
    </source>
</reference>